<dbReference type="InterPro" id="IPR045584">
    <property type="entry name" value="Pilin-like"/>
</dbReference>
<organism evidence="3 4">
    <name type="scientific">Colwellia marinimaniae</name>
    <dbReference type="NCBI Taxonomy" id="1513592"/>
    <lineage>
        <taxon>Bacteria</taxon>
        <taxon>Pseudomonadati</taxon>
        <taxon>Pseudomonadota</taxon>
        <taxon>Gammaproteobacteria</taxon>
        <taxon>Alteromonadales</taxon>
        <taxon>Colwelliaceae</taxon>
        <taxon>Colwellia</taxon>
    </lineage>
</organism>
<dbReference type="InterPro" id="IPR000983">
    <property type="entry name" value="Bac_GSPG_pilin"/>
</dbReference>
<dbReference type="PANTHER" id="PTHR30093:SF47">
    <property type="entry name" value="TYPE IV PILUS NON-CORE MINOR PILIN PILE"/>
    <property type="match status" value="1"/>
</dbReference>
<dbReference type="PROSITE" id="PS00409">
    <property type="entry name" value="PROKAR_NTER_METHYL"/>
    <property type="match status" value="1"/>
</dbReference>
<dbReference type="InterPro" id="IPR031982">
    <property type="entry name" value="PilE-like"/>
</dbReference>
<dbReference type="PANTHER" id="PTHR30093">
    <property type="entry name" value="GENERAL SECRETION PATHWAY PROTEIN G"/>
    <property type="match status" value="1"/>
</dbReference>
<gene>
    <name evidence="3" type="primary">pilE_2</name>
    <name evidence="3" type="ORF">MTCD1_00356</name>
</gene>
<keyword evidence="2" id="KW-0812">Transmembrane</keyword>
<dbReference type="Gene3D" id="3.30.700.10">
    <property type="entry name" value="Glycoprotein, Type 4 Pilin"/>
    <property type="match status" value="1"/>
</dbReference>
<dbReference type="NCBIfam" id="TIGR02532">
    <property type="entry name" value="IV_pilin_GFxxxE"/>
    <property type="match status" value="1"/>
</dbReference>
<reference evidence="3 4" key="1">
    <citation type="submission" date="2017-06" db="EMBL/GenBank/DDBJ databases">
        <title>Whole Genome Sequences of Colwellia marinimaniae MTCD1.</title>
        <authorList>
            <person name="Kusumoto H."/>
            <person name="Inoue M."/>
            <person name="Tanikawa K."/>
            <person name="Maeji H."/>
            <person name="Cameron J.H."/>
            <person name="Bartlett D.H."/>
        </authorList>
    </citation>
    <scope>NUCLEOTIDE SEQUENCE [LARGE SCALE GENOMIC DNA]</scope>
    <source>
        <strain evidence="3 4">MTCD1</strain>
    </source>
</reference>
<keyword evidence="2" id="KW-1133">Transmembrane helix</keyword>
<comment type="caution">
    <text evidence="3">The sequence shown here is derived from an EMBL/GenBank/DDBJ whole genome shotgun (WGS) entry which is preliminary data.</text>
</comment>
<keyword evidence="1" id="KW-0488">Methylation</keyword>
<dbReference type="Pfam" id="PF16732">
    <property type="entry name" value="ComP_DUS"/>
    <property type="match status" value="1"/>
</dbReference>
<dbReference type="Pfam" id="PF07963">
    <property type="entry name" value="N_methyl"/>
    <property type="match status" value="1"/>
</dbReference>
<feature type="transmembrane region" description="Helical" evidence="2">
    <location>
        <begin position="12"/>
        <end position="34"/>
    </location>
</feature>
<accession>A0ABQ0MQW4</accession>
<dbReference type="SUPFAM" id="SSF54523">
    <property type="entry name" value="Pili subunits"/>
    <property type="match status" value="1"/>
</dbReference>
<evidence type="ECO:0000313" key="3">
    <source>
        <dbReference type="EMBL" id="GAW94759.1"/>
    </source>
</evidence>
<evidence type="ECO:0000256" key="1">
    <source>
        <dbReference type="ARBA" id="ARBA00022481"/>
    </source>
</evidence>
<dbReference type="EMBL" id="BDQM01000002">
    <property type="protein sequence ID" value="GAW94759.1"/>
    <property type="molecule type" value="Genomic_DNA"/>
</dbReference>
<name>A0ABQ0MQW4_9GAMM</name>
<dbReference type="Proteomes" id="UP000197068">
    <property type="component" value="Unassembled WGS sequence"/>
</dbReference>
<dbReference type="RefSeq" id="WP_057180062.1">
    <property type="nucleotide sequence ID" value="NZ_BDQM01000002.1"/>
</dbReference>
<evidence type="ECO:0000256" key="2">
    <source>
        <dbReference type="SAM" id="Phobius"/>
    </source>
</evidence>
<proteinExistence type="predicted"/>
<evidence type="ECO:0000313" key="4">
    <source>
        <dbReference type="Proteomes" id="UP000197068"/>
    </source>
</evidence>
<dbReference type="PRINTS" id="PR00813">
    <property type="entry name" value="BCTERIALGSPG"/>
</dbReference>
<sequence length="141" mass="15560">MPQNKAIVKKQQGFTLIELMIVVAIIGILAAVVYPSYADFVVRSNRAEAQRELMRLANLQEQLFVDRRSYSADMTDLGMSANPYVTESKNYSISSVVANNGTTFILTATAQGRQSRDTYCPSLTINEAGQQGANSPTCWEK</sequence>
<protein>
    <submittedName>
        <fullName evidence="3">Type IV minor pilin protein PilE</fullName>
    </submittedName>
</protein>
<keyword evidence="2" id="KW-0472">Membrane</keyword>
<dbReference type="InterPro" id="IPR012902">
    <property type="entry name" value="N_methyl_site"/>
</dbReference>
<keyword evidence="4" id="KW-1185">Reference proteome</keyword>